<feature type="transmembrane region" description="Helical" evidence="1">
    <location>
        <begin position="70"/>
        <end position="87"/>
    </location>
</feature>
<protein>
    <submittedName>
        <fullName evidence="2">Uncharacterized protein</fullName>
    </submittedName>
</protein>
<accession>A0A512PEB1</accession>
<keyword evidence="1" id="KW-0812">Transmembrane</keyword>
<evidence type="ECO:0000313" key="3">
    <source>
        <dbReference type="Proteomes" id="UP000321798"/>
    </source>
</evidence>
<dbReference type="EMBL" id="BKAL01000007">
    <property type="protein sequence ID" value="GEP69549.1"/>
    <property type="molecule type" value="Genomic_DNA"/>
</dbReference>
<reference evidence="2 3" key="1">
    <citation type="submission" date="2019-07" db="EMBL/GenBank/DDBJ databases">
        <title>Whole genome shotgun sequence of Cellulomonas soli NBRC 109434.</title>
        <authorList>
            <person name="Hosoyama A."/>
            <person name="Uohara A."/>
            <person name="Ohji S."/>
            <person name="Ichikawa N."/>
        </authorList>
    </citation>
    <scope>NUCLEOTIDE SEQUENCE [LARGE SCALE GENOMIC DNA]</scope>
    <source>
        <strain evidence="2 3">NBRC 109434</strain>
    </source>
</reference>
<proteinExistence type="predicted"/>
<feature type="transmembrane region" description="Helical" evidence="1">
    <location>
        <begin position="42"/>
        <end position="63"/>
    </location>
</feature>
<keyword evidence="1" id="KW-1133">Transmembrane helix</keyword>
<organism evidence="2 3">
    <name type="scientific">Cellulomonas soli</name>
    <dbReference type="NCBI Taxonomy" id="931535"/>
    <lineage>
        <taxon>Bacteria</taxon>
        <taxon>Bacillati</taxon>
        <taxon>Actinomycetota</taxon>
        <taxon>Actinomycetes</taxon>
        <taxon>Micrococcales</taxon>
        <taxon>Cellulomonadaceae</taxon>
        <taxon>Cellulomonas</taxon>
    </lineage>
</organism>
<sequence length="262" mass="28339">MDRSVRGDGSAASGGWGTGGMLLQVGGRGRADSAWRAHPLCVVRLVGMWLEIVGWIGSLLVIVSLMQARVLRFRVLNLVGAVIATAYNAIVGIWPFAVMNGVIAVIDVYWLARLQRERHDDKAYEVVEVTPDDAYLRHVIAVHADDIAGFAPGFTDRFAAVPAGGDGGRAAFLVVRGDETVGVVVVRGTGDGTGLVELDYVTPRFRDFTPGEFVYRRSGVFAAHGFRRLVVKGAVPEQREYLTRVGFRQAAEGWERAVDAAA</sequence>
<dbReference type="Proteomes" id="UP000321798">
    <property type="component" value="Unassembled WGS sequence"/>
</dbReference>
<gene>
    <name evidence="2" type="ORF">CSO01_22640</name>
</gene>
<keyword evidence="1" id="KW-0472">Membrane</keyword>
<comment type="caution">
    <text evidence="2">The sequence shown here is derived from an EMBL/GenBank/DDBJ whole genome shotgun (WGS) entry which is preliminary data.</text>
</comment>
<name>A0A512PEB1_9CELL</name>
<keyword evidence="3" id="KW-1185">Reference proteome</keyword>
<evidence type="ECO:0000313" key="2">
    <source>
        <dbReference type="EMBL" id="GEP69549.1"/>
    </source>
</evidence>
<dbReference type="AlphaFoldDB" id="A0A512PEB1"/>
<evidence type="ECO:0000256" key="1">
    <source>
        <dbReference type="SAM" id="Phobius"/>
    </source>
</evidence>